<dbReference type="Proteomes" id="UP000635477">
    <property type="component" value="Unassembled WGS sequence"/>
</dbReference>
<dbReference type="Pfam" id="PF00172">
    <property type="entry name" value="Zn_clus"/>
    <property type="match status" value="1"/>
</dbReference>
<name>A0A8H4UFE4_9HYPO</name>
<dbReference type="OrthoDB" id="194358at2759"/>
<dbReference type="InterPro" id="IPR053178">
    <property type="entry name" value="Osmoadaptation_assoc"/>
</dbReference>
<keyword evidence="1" id="KW-0539">Nucleus</keyword>
<keyword evidence="4" id="KW-1185">Reference proteome</keyword>
<dbReference type="SUPFAM" id="SSF57701">
    <property type="entry name" value="Zn2/Cys6 DNA-binding domain"/>
    <property type="match status" value="1"/>
</dbReference>
<reference evidence="3" key="1">
    <citation type="journal article" date="2020" name="BMC Genomics">
        <title>Correction to: Identification and distribution of gene clusters required for synthesis of sphingolipid metabolism inhibitors in diverse species of the filamentous fungus Fusarium.</title>
        <authorList>
            <person name="Kim H.S."/>
            <person name="Lohmar J.M."/>
            <person name="Busman M."/>
            <person name="Brown D.W."/>
            <person name="Naumann T.A."/>
            <person name="Divon H.H."/>
            <person name="Lysoe E."/>
            <person name="Uhlig S."/>
            <person name="Proctor R.H."/>
        </authorList>
    </citation>
    <scope>NUCLEOTIDE SEQUENCE</scope>
    <source>
        <strain evidence="3">NRRL 22465</strain>
    </source>
</reference>
<comment type="caution">
    <text evidence="3">The sequence shown here is derived from an EMBL/GenBank/DDBJ whole genome shotgun (WGS) entry which is preliminary data.</text>
</comment>
<evidence type="ECO:0000313" key="4">
    <source>
        <dbReference type="Proteomes" id="UP000635477"/>
    </source>
</evidence>
<dbReference type="Gene3D" id="4.10.240.10">
    <property type="entry name" value="Zn(2)-C6 fungal-type DNA-binding domain"/>
    <property type="match status" value="1"/>
</dbReference>
<dbReference type="PANTHER" id="PTHR38111:SF2">
    <property type="entry name" value="FINGER DOMAIN PROTEIN, PUTATIVE (AFU_ORTHOLOGUE AFUA_1G01560)-RELATED"/>
    <property type="match status" value="1"/>
</dbReference>
<evidence type="ECO:0000259" key="2">
    <source>
        <dbReference type="Pfam" id="PF00172"/>
    </source>
</evidence>
<reference evidence="3" key="2">
    <citation type="submission" date="2020-05" db="EMBL/GenBank/DDBJ databases">
        <authorList>
            <person name="Kim H.-S."/>
            <person name="Proctor R.H."/>
            <person name="Brown D.W."/>
        </authorList>
    </citation>
    <scope>NUCLEOTIDE SEQUENCE</scope>
    <source>
        <strain evidence="3">NRRL 22465</strain>
    </source>
</reference>
<evidence type="ECO:0000313" key="3">
    <source>
        <dbReference type="EMBL" id="KAF4975554.1"/>
    </source>
</evidence>
<sequence>MPLGPFDRRKKRSRCVACSASHLKCSGTLPCSSCQRKHIICEFSPAPSKTFCIKIDNGTPTSKSIGLPGSIKPAKTNHEYQTQLVKNPQNDKSFYFYSYFNTFLSKNKFNQQSMFFSDVGELMQHSASGAYLRDAVLSLGAMQGTKLGSLEGVSLAESCKFAFYHYSKSVMGLRRALDQFAKHRNLRHSILWTTHLLGLFELMGDATGQGWLQHLVHGTSRALVATGPLAFQSGSGKRFFMEIKIFEVCRAIIFNETSFLANPDWRCLSSKLHDPAEDYESHRLDALLDIIVLCSTLRTRADKLIYLLEQDEFGDCLGDARSIAIEGFCLREALTIWRETQGTPSQKLDSETGASLDDAFQWLAAVFFSASSIYLSGVFDYEMMHWQRMGILVPNLSEGDIQLHVSTILALSGLILETTNVSPLLVLFPLRIAGARSWETWQQECILIHLEKIELSFPVALAFKSELWELWARRGG</sequence>
<proteinExistence type="predicted"/>
<gene>
    <name evidence="3" type="ORF">FZEAL_7669</name>
</gene>
<evidence type="ECO:0000256" key="1">
    <source>
        <dbReference type="ARBA" id="ARBA00023242"/>
    </source>
</evidence>
<organism evidence="3 4">
    <name type="scientific">Fusarium zealandicum</name>
    <dbReference type="NCBI Taxonomy" id="1053134"/>
    <lineage>
        <taxon>Eukaryota</taxon>
        <taxon>Fungi</taxon>
        <taxon>Dikarya</taxon>
        <taxon>Ascomycota</taxon>
        <taxon>Pezizomycotina</taxon>
        <taxon>Sordariomycetes</taxon>
        <taxon>Hypocreomycetidae</taxon>
        <taxon>Hypocreales</taxon>
        <taxon>Nectriaceae</taxon>
        <taxon>Fusarium</taxon>
        <taxon>Fusarium staphyleae species complex</taxon>
    </lineage>
</organism>
<dbReference type="GO" id="GO:0000981">
    <property type="term" value="F:DNA-binding transcription factor activity, RNA polymerase II-specific"/>
    <property type="evidence" value="ECO:0007669"/>
    <property type="project" value="InterPro"/>
</dbReference>
<dbReference type="InterPro" id="IPR036864">
    <property type="entry name" value="Zn2-C6_fun-type_DNA-bd_sf"/>
</dbReference>
<dbReference type="InterPro" id="IPR001138">
    <property type="entry name" value="Zn2Cys6_DnaBD"/>
</dbReference>
<dbReference type="GO" id="GO:0008270">
    <property type="term" value="F:zinc ion binding"/>
    <property type="evidence" value="ECO:0007669"/>
    <property type="project" value="InterPro"/>
</dbReference>
<protein>
    <recommendedName>
        <fullName evidence="2">Zn(2)-C6 fungal-type domain-containing protein</fullName>
    </recommendedName>
</protein>
<feature type="domain" description="Zn(2)-C6 fungal-type" evidence="2">
    <location>
        <begin position="15"/>
        <end position="48"/>
    </location>
</feature>
<dbReference type="CDD" id="cd00067">
    <property type="entry name" value="GAL4"/>
    <property type="match status" value="1"/>
</dbReference>
<dbReference type="EMBL" id="JABEYC010000629">
    <property type="protein sequence ID" value="KAF4975554.1"/>
    <property type="molecule type" value="Genomic_DNA"/>
</dbReference>
<dbReference type="AlphaFoldDB" id="A0A8H4UFE4"/>
<accession>A0A8H4UFE4</accession>
<dbReference type="PANTHER" id="PTHR38111">
    <property type="entry name" value="ZN(2)-C6 FUNGAL-TYPE DOMAIN-CONTAINING PROTEIN-RELATED"/>
    <property type="match status" value="1"/>
</dbReference>